<comment type="caution">
    <text evidence="1">The sequence shown here is derived from an EMBL/GenBank/DDBJ whole genome shotgun (WGS) entry which is preliminary data.</text>
</comment>
<evidence type="ECO:0000313" key="2">
    <source>
        <dbReference type="Proteomes" id="UP000030528"/>
    </source>
</evidence>
<proteinExistence type="predicted"/>
<dbReference type="Proteomes" id="UP000030528">
    <property type="component" value="Unassembled WGS sequence"/>
</dbReference>
<dbReference type="AlphaFoldDB" id="A0A0A5G228"/>
<reference evidence="1 2" key="1">
    <citation type="submission" date="2013-08" db="EMBL/GenBank/DDBJ databases">
        <authorList>
            <person name="Huang J."/>
            <person name="Wang G."/>
        </authorList>
    </citation>
    <scope>NUCLEOTIDE SEQUENCE [LARGE SCALE GENOMIC DNA]</scope>
    <source>
        <strain evidence="1 2">JSM 076056</strain>
    </source>
</reference>
<organism evidence="1 2">
    <name type="scientific">Pontibacillus halophilus JSM 076056 = DSM 19796</name>
    <dbReference type="NCBI Taxonomy" id="1385510"/>
    <lineage>
        <taxon>Bacteria</taxon>
        <taxon>Bacillati</taxon>
        <taxon>Bacillota</taxon>
        <taxon>Bacilli</taxon>
        <taxon>Bacillales</taxon>
        <taxon>Bacillaceae</taxon>
        <taxon>Pontibacillus</taxon>
    </lineage>
</organism>
<evidence type="ECO:0000313" key="1">
    <source>
        <dbReference type="EMBL" id="KGX87156.1"/>
    </source>
</evidence>
<sequence>MHYMDFILLTAQVALPSVPTLLTFPAWKSTKVVKTVIDMQLVYSFGTR</sequence>
<protein>
    <submittedName>
        <fullName evidence="1">Uncharacterized protein</fullName>
    </submittedName>
</protein>
<name>A0A0A5G228_9BACI</name>
<gene>
    <name evidence="1" type="ORF">N781_15855</name>
</gene>
<accession>A0A0A5G228</accession>
<keyword evidence="2" id="KW-1185">Reference proteome</keyword>
<dbReference type="EMBL" id="AVPE01000035">
    <property type="protein sequence ID" value="KGX87156.1"/>
    <property type="molecule type" value="Genomic_DNA"/>
</dbReference>